<evidence type="ECO:0000256" key="3">
    <source>
        <dbReference type="ARBA" id="ARBA00022927"/>
    </source>
</evidence>
<dbReference type="GO" id="GO:0006886">
    <property type="term" value="P:intracellular protein transport"/>
    <property type="evidence" value="ECO:0007669"/>
    <property type="project" value="TreeGrafter"/>
</dbReference>
<keyword evidence="8" id="KW-1133">Transmembrane helix</keyword>
<dbReference type="GO" id="GO:0005484">
    <property type="term" value="F:SNAP receptor activity"/>
    <property type="evidence" value="ECO:0007669"/>
    <property type="project" value="TreeGrafter"/>
</dbReference>
<keyword evidence="8" id="KW-0812">Transmembrane</keyword>
<dbReference type="GO" id="GO:0048278">
    <property type="term" value="P:vesicle docking"/>
    <property type="evidence" value="ECO:0007669"/>
    <property type="project" value="TreeGrafter"/>
</dbReference>
<evidence type="ECO:0000256" key="6">
    <source>
        <dbReference type="SAM" id="Coils"/>
    </source>
</evidence>
<gene>
    <name evidence="10" type="ORF">SMACR_02329</name>
</gene>
<dbReference type="SMART" id="SM00397">
    <property type="entry name" value="t_SNARE"/>
    <property type="match status" value="1"/>
</dbReference>
<feature type="region of interest" description="Disordered" evidence="7">
    <location>
        <begin position="95"/>
        <end position="174"/>
    </location>
</feature>
<evidence type="ECO:0000256" key="4">
    <source>
        <dbReference type="ARBA" id="ARBA00023054"/>
    </source>
</evidence>
<feature type="compositionally biased region" description="Polar residues" evidence="7">
    <location>
        <begin position="140"/>
        <end position="149"/>
    </location>
</feature>
<dbReference type="GO" id="GO:0006896">
    <property type="term" value="P:Golgi to vacuole transport"/>
    <property type="evidence" value="ECO:0007669"/>
    <property type="project" value="UniProtKB-ARBA"/>
</dbReference>
<dbReference type="Proteomes" id="UP000433876">
    <property type="component" value="Unassembled WGS sequence"/>
</dbReference>
<feature type="coiled-coil region" evidence="6">
    <location>
        <begin position="42"/>
        <end position="88"/>
    </location>
</feature>
<feature type="transmembrane region" description="Helical" evidence="8">
    <location>
        <begin position="274"/>
        <end position="291"/>
    </location>
</feature>
<evidence type="ECO:0000256" key="1">
    <source>
        <dbReference type="ARBA" id="ARBA00004308"/>
    </source>
</evidence>
<dbReference type="PROSITE" id="PS50192">
    <property type="entry name" value="T_SNARE"/>
    <property type="match status" value="1"/>
</dbReference>
<proteinExistence type="predicted"/>
<evidence type="ECO:0000313" key="11">
    <source>
        <dbReference type="Proteomes" id="UP000433876"/>
    </source>
</evidence>
<dbReference type="PANTHER" id="PTHR19957:SF423">
    <property type="entry name" value="SYNTAXIN-8-RELATED"/>
    <property type="match status" value="1"/>
</dbReference>
<evidence type="ECO:0000256" key="8">
    <source>
        <dbReference type="SAM" id="Phobius"/>
    </source>
</evidence>
<feature type="domain" description="T-SNARE coiled-coil homology" evidence="9">
    <location>
        <begin position="199"/>
        <end position="261"/>
    </location>
</feature>
<dbReference type="Gene3D" id="1.20.5.110">
    <property type="match status" value="1"/>
</dbReference>
<name>A0A8S8ZVR3_SORMA</name>
<evidence type="ECO:0000259" key="9">
    <source>
        <dbReference type="PROSITE" id="PS50192"/>
    </source>
</evidence>
<keyword evidence="4 6" id="KW-0175">Coiled coil</keyword>
<dbReference type="CDD" id="cd15859">
    <property type="entry name" value="SNARE_SYN8"/>
    <property type="match status" value="1"/>
</dbReference>
<dbReference type="GO" id="GO:0006906">
    <property type="term" value="P:vesicle fusion"/>
    <property type="evidence" value="ECO:0007669"/>
    <property type="project" value="TreeGrafter"/>
</dbReference>
<dbReference type="GO" id="GO:0031201">
    <property type="term" value="C:SNARE complex"/>
    <property type="evidence" value="ECO:0007669"/>
    <property type="project" value="TreeGrafter"/>
</dbReference>
<comment type="caution">
    <text evidence="10">The sequence shown here is derived from an EMBL/GenBank/DDBJ whole genome shotgun (WGS) entry which is preliminary data.</text>
</comment>
<dbReference type="InterPro" id="IPR000727">
    <property type="entry name" value="T_SNARE_dom"/>
</dbReference>
<sequence>MSNPNALLLLADHIKLSLLERQRAKTLELSSDTQDGHISRSLDQFREGLESLRAEHQRLQEAGDEAKASTLNDTLSSLQKQFDDLTSQFHGYASPATTSTLTQPNDPSLAGDFAHAQSSKPVAPSTTTPPPIERRASKTVRFSSPNSDLEAQAPAASKSARSQLLPYRDDPVLNDDTAGYRDAIDGQDMDNVQVHAYHQRILEEQDAQLDALGASISRQRELSMQIGDELDSQVMILDESERAVDRHQNTLDRARDRVGRFARAASNSGEGKQMGIILALIIILVLLIIITK</sequence>
<keyword evidence="2" id="KW-0813">Transport</keyword>
<accession>A0A8S8ZVR3</accession>
<keyword evidence="5 8" id="KW-0472">Membrane</keyword>
<evidence type="ECO:0000256" key="2">
    <source>
        <dbReference type="ARBA" id="ARBA00022448"/>
    </source>
</evidence>
<evidence type="ECO:0000256" key="5">
    <source>
        <dbReference type="ARBA" id="ARBA00023136"/>
    </source>
</evidence>
<dbReference type="InterPro" id="IPR045242">
    <property type="entry name" value="Syntaxin"/>
</dbReference>
<dbReference type="EMBL" id="NMPR01000027">
    <property type="protein sequence ID" value="KAA8634113.1"/>
    <property type="molecule type" value="Genomic_DNA"/>
</dbReference>
<dbReference type="GO" id="GO:0005768">
    <property type="term" value="C:endosome"/>
    <property type="evidence" value="ECO:0007669"/>
    <property type="project" value="UniProtKB-ARBA"/>
</dbReference>
<organism evidence="10 11">
    <name type="scientific">Sordaria macrospora</name>
    <dbReference type="NCBI Taxonomy" id="5147"/>
    <lineage>
        <taxon>Eukaryota</taxon>
        <taxon>Fungi</taxon>
        <taxon>Dikarya</taxon>
        <taxon>Ascomycota</taxon>
        <taxon>Pezizomycotina</taxon>
        <taxon>Sordariomycetes</taxon>
        <taxon>Sordariomycetidae</taxon>
        <taxon>Sordariales</taxon>
        <taxon>Sordariaceae</taxon>
        <taxon>Sordaria</taxon>
    </lineage>
</organism>
<evidence type="ECO:0000256" key="7">
    <source>
        <dbReference type="SAM" id="MobiDB-lite"/>
    </source>
</evidence>
<feature type="compositionally biased region" description="Polar residues" evidence="7">
    <location>
        <begin position="95"/>
        <end position="106"/>
    </location>
</feature>
<comment type="subcellular location">
    <subcellularLocation>
        <location evidence="1">Endomembrane system</location>
    </subcellularLocation>
</comment>
<dbReference type="VEuPathDB" id="FungiDB:SMAC_02329"/>
<dbReference type="AlphaFoldDB" id="A0A8S8ZVR3"/>
<dbReference type="PANTHER" id="PTHR19957">
    <property type="entry name" value="SYNTAXIN"/>
    <property type="match status" value="1"/>
</dbReference>
<evidence type="ECO:0000313" key="10">
    <source>
        <dbReference type="EMBL" id="KAA8634113.1"/>
    </source>
</evidence>
<feature type="compositionally biased region" description="Polar residues" evidence="7">
    <location>
        <begin position="116"/>
        <end position="126"/>
    </location>
</feature>
<dbReference type="GO" id="GO:0000149">
    <property type="term" value="F:SNARE binding"/>
    <property type="evidence" value="ECO:0007669"/>
    <property type="project" value="TreeGrafter"/>
</dbReference>
<dbReference type="OMA" id="QIHAYHS"/>
<keyword evidence="3" id="KW-0653">Protein transport</keyword>
<dbReference type="FunFam" id="1.20.5.110:FF:000060">
    <property type="entry name" value="SNARE complex subunit (Syn8)"/>
    <property type="match status" value="1"/>
</dbReference>
<reference evidence="10 11" key="1">
    <citation type="submission" date="2017-07" db="EMBL/GenBank/DDBJ databases">
        <title>Genome sequence of the Sordaria macrospora wild type strain R19027.</title>
        <authorList>
            <person name="Nowrousian M."/>
            <person name="Teichert I."/>
            <person name="Kueck U."/>
        </authorList>
    </citation>
    <scope>NUCLEOTIDE SEQUENCE [LARGE SCALE GENOMIC DNA]</scope>
    <source>
        <strain evidence="10 11">R19027</strain>
        <tissue evidence="10">Mycelium</tissue>
    </source>
</reference>
<protein>
    <recommendedName>
        <fullName evidence="9">t-SNARE coiled-coil homology domain-containing protein</fullName>
    </recommendedName>
</protein>
<dbReference type="SUPFAM" id="SSF58038">
    <property type="entry name" value="SNARE fusion complex"/>
    <property type="match status" value="1"/>
</dbReference>